<accession>A0AA41WZR1</accession>
<dbReference type="Pfam" id="PF03358">
    <property type="entry name" value="FMN_red"/>
    <property type="match status" value="1"/>
</dbReference>
<sequence>MAKLLAFSGSLRAGSYNQTALKEAVKGAESAGAEVTVVELNDYIAPLFSEDIEADSGIPAQAQAFKELMITHDGILLASPEYNGCFTAALKNALDWASRATGDEPMMAAFRGKSAVLMAASPGALGGMRGLAMTRTLLAQLGMTVHATQLTLGKFTTLLDAAGNLVDEKAIEKCHKHGALAAAFTASFSQNS</sequence>
<proteinExistence type="predicted"/>
<evidence type="ECO:0000313" key="5">
    <source>
        <dbReference type="Proteomes" id="UP001165413"/>
    </source>
</evidence>
<dbReference type="Gene3D" id="3.40.50.360">
    <property type="match status" value="1"/>
</dbReference>
<evidence type="ECO:0000259" key="3">
    <source>
        <dbReference type="Pfam" id="PF03358"/>
    </source>
</evidence>
<reference evidence="4" key="1">
    <citation type="submission" date="2022-07" db="EMBL/GenBank/DDBJ databases">
        <title>Characterization of the Novel Bacterium Alteromonas immobilis LMIT006 and Alteromonas gregis LMIT007.</title>
        <authorList>
            <person name="Lin X."/>
        </authorList>
    </citation>
    <scope>NUCLEOTIDE SEQUENCE</scope>
    <source>
        <strain evidence="4">LMIT007</strain>
    </source>
</reference>
<evidence type="ECO:0000256" key="2">
    <source>
        <dbReference type="ARBA" id="ARBA00022643"/>
    </source>
</evidence>
<dbReference type="PANTHER" id="PTHR30543">
    <property type="entry name" value="CHROMATE REDUCTASE"/>
    <property type="match status" value="1"/>
</dbReference>
<gene>
    <name evidence="4" type="ORF">NLF92_11055</name>
</gene>
<dbReference type="InterPro" id="IPR050712">
    <property type="entry name" value="NAD(P)H-dep_reductase"/>
</dbReference>
<evidence type="ECO:0000313" key="4">
    <source>
        <dbReference type="EMBL" id="MCP3429484.1"/>
    </source>
</evidence>
<dbReference type="EMBL" id="JANATA010000022">
    <property type="protein sequence ID" value="MCP3429484.1"/>
    <property type="molecule type" value="Genomic_DNA"/>
</dbReference>
<comment type="cofactor">
    <cofactor evidence="1">
        <name>FMN</name>
        <dbReference type="ChEBI" id="CHEBI:58210"/>
    </cofactor>
</comment>
<protein>
    <submittedName>
        <fullName evidence="4">NAD(P)H-dependent oxidoreductase</fullName>
    </submittedName>
</protein>
<evidence type="ECO:0000256" key="1">
    <source>
        <dbReference type="ARBA" id="ARBA00001917"/>
    </source>
</evidence>
<dbReference type="GO" id="GO:0016491">
    <property type="term" value="F:oxidoreductase activity"/>
    <property type="evidence" value="ECO:0007669"/>
    <property type="project" value="InterPro"/>
</dbReference>
<dbReference type="InterPro" id="IPR029039">
    <property type="entry name" value="Flavoprotein-like_sf"/>
</dbReference>
<dbReference type="GO" id="GO:0010181">
    <property type="term" value="F:FMN binding"/>
    <property type="evidence" value="ECO:0007669"/>
    <property type="project" value="TreeGrafter"/>
</dbReference>
<dbReference type="InterPro" id="IPR005025">
    <property type="entry name" value="FMN_Rdtase-like_dom"/>
</dbReference>
<name>A0AA41WZR1_9ALTE</name>
<comment type="caution">
    <text evidence="4">The sequence shown here is derived from an EMBL/GenBank/DDBJ whole genome shotgun (WGS) entry which is preliminary data.</text>
</comment>
<dbReference type="GO" id="GO:0005829">
    <property type="term" value="C:cytosol"/>
    <property type="evidence" value="ECO:0007669"/>
    <property type="project" value="TreeGrafter"/>
</dbReference>
<keyword evidence="5" id="KW-1185">Reference proteome</keyword>
<feature type="domain" description="NADPH-dependent FMN reductase-like" evidence="3">
    <location>
        <begin position="3"/>
        <end position="156"/>
    </location>
</feature>
<organism evidence="4 5">
    <name type="scientific">Opacimonas viscosa</name>
    <dbReference type="NCBI Taxonomy" id="2961944"/>
    <lineage>
        <taxon>Bacteria</taxon>
        <taxon>Pseudomonadati</taxon>
        <taxon>Pseudomonadota</taxon>
        <taxon>Gammaproteobacteria</taxon>
        <taxon>Alteromonadales</taxon>
        <taxon>Alteromonadaceae</taxon>
        <taxon>Opacimonas</taxon>
    </lineage>
</organism>
<keyword evidence="2" id="KW-0288">FMN</keyword>
<dbReference type="RefSeq" id="WP_254101874.1">
    <property type="nucleotide sequence ID" value="NZ_JANATA010000022.1"/>
</dbReference>
<dbReference type="AlphaFoldDB" id="A0AA41WZR1"/>
<dbReference type="PANTHER" id="PTHR30543:SF21">
    <property type="entry name" value="NAD(P)H-DEPENDENT FMN REDUCTASE LOT6"/>
    <property type="match status" value="1"/>
</dbReference>
<dbReference type="SUPFAM" id="SSF52218">
    <property type="entry name" value="Flavoproteins"/>
    <property type="match status" value="1"/>
</dbReference>
<keyword evidence="2" id="KW-0285">Flavoprotein</keyword>
<dbReference type="Proteomes" id="UP001165413">
    <property type="component" value="Unassembled WGS sequence"/>
</dbReference>